<keyword evidence="7" id="KW-1185">Reference proteome</keyword>
<organism evidence="7 8">
    <name type="scientific">Camelina sativa</name>
    <name type="common">False flax</name>
    <name type="synonym">Myagrum sativum</name>
    <dbReference type="NCBI Taxonomy" id="90675"/>
    <lineage>
        <taxon>Eukaryota</taxon>
        <taxon>Viridiplantae</taxon>
        <taxon>Streptophyta</taxon>
        <taxon>Embryophyta</taxon>
        <taxon>Tracheophyta</taxon>
        <taxon>Spermatophyta</taxon>
        <taxon>Magnoliopsida</taxon>
        <taxon>eudicotyledons</taxon>
        <taxon>Gunneridae</taxon>
        <taxon>Pentapetalae</taxon>
        <taxon>rosids</taxon>
        <taxon>malvids</taxon>
        <taxon>Brassicales</taxon>
        <taxon>Brassicaceae</taxon>
        <taxon>Camelineae</taxon>
        <taxon>Camelina</taxon>
    </lineage>
</organism>
<dbReference type="SMART" id="SM00249">
    <property type="entry name" value="PHD"/>
    <property type="match status" value="4"/>
</dbReference>
<dbReference type="Proteomes" id="UP000694864">
    <property type="component" value="Chromosome 8"/>
</dbReference>
<feature type="domain" description="Zinc finger PHD-type" evidence="5">
    <location>
        <begin position="222"/>
        <end position="282"/>
    </location>
</feature>
<dbReference type="InterPro" id="IPR004146">
    <property type="entry name" value="DC1"/>
</dbReference>
<proteinExistence type="predicted"/>
<dbReference type="InterPro" id="IPR053192">
    <property type="entry name" value="Vacuole_Formation_Reg"/>
</dbReference>
<dbReference type="InterPro" id="IPR046349">
    <property type="entry name" value="C1-like_sf"/>
</dbReference>
<evidence type="ECO:0000256" key="2">
    <source>
        <dbReference type="ARBA" id="ARBA00022737"/>
    </source>
</evidence>
<dbReference type="PANTHER" id="PTHR32410:SF153">
    <property type="entry name" value="CHP-RICH ZINC FINGER PROTEIN-LIKE-RELATED"/>
    <property type="match status" value="1"/>
</dbReference>
<name>A0ABM1QCY2_CAMSA</name>
<evidence type="ECO:0000256" key="4">
    <source>
        <dbReference type="ARBA" id="ARBA00022833"/>
    </source>
</evidence>
<keyword evidence="2" id="KW-0677">Repeat</keyword>
<reference evidence="8" key="2">
    <citation type="submission" date="2025-08" db="UniProtKB">
        <authorList>
            <consortium name="RefSeq"/>
        </authorList>
    </citation>
    <scope>IDENTIFICATION</scope>
    <source>
        <tissue evidence="8">Leaf</tissue>
    </source>
</reference>
<dbReference type="PANTHER" id="PTHR32410">
    <property type="entry name" value="CYSTEINE/HISTIDINE-RICH C1 DOMAIN FAMILY PROTEIN"/>
    <property type="match status" value="1"/>
</dbReference>
<feature type="domain" description="RanBP2-type" evidence="6">
    <location>
        <begin position="274"/>
        <end position="300"/>
    </location>
</feature>
<evidence type="ECO:0000313" key="8">
    <source>
        <dbReference type="RefSeq" id="XP_019084620.1"/>
    </source>
</evidence>
<feature type="domain" description="Zinc finger PHD-type" evidence="5">
    <location>
        <begin position="540"/>
        <end position="609"/>
    </location>
</feature>
<protein>
    <submittedName>
        <fullName evidence="8">Uncharacterized protein LOC104708917</fullName>
    </submittedName>
</protein>
<dbReference type="SMART" id="SM00547">
    <property type="entry name" value="ZnF_RBZ"/>
    <property type="match status" value="2"/>
</dbReference>
<dbReference type="RefSeq" id="XP_019084620.1">
    <property type="nucleotide sequence ID" value="XM_019229075.1"/>
</dbReference>
<evidence type="ECO:0000256" key="1">
    <source>
        <dbReference type="ARBA" id="ARBA00022723"/>
    </source>
</evidence>
<dbReference type="Pfam" id="PF03107">
    <property type="entry name" value="C1_2"/>
    <property type="match status" value="5"/>
</dbReference>
<keyword evidence="1" id="KW-0479">Metal-binding</keyword>
<keyword evidence="4" id="KW-0862">Zinc</keyword>
<dbReference type="Pfam" id="PF22926">
    <property type="entry name" value="C1-like_CT"/>
    <property type="match status" value="1"/>
</dbReference>
<evidence type="ECO:0000256" key="3">
    <source>
        <dbReference type="ARBA" id="ARBA00022771"/>
    </source>
</evidence>
<evidence type="ECO:0000259" key="5">
    <source>
        <dbReference type="SMART" id="SM00249"/>
    </source>
</evidence>
<dbReference type="InterPro" id="IPR001876">
    <property type="entry name" value="Znf_RanBP2"/>
</dbReference>
<feature type="domain" description="Zinc finger PHD-type" evidence="5">
    <location>
        <begin position="364"/>
        <end position="432"/>
    </location>
</feature>
<gene>
    <name evidence="8" type="primary">LOC104708917</name>
</gene>
<dbReference type="InterPro" id="IPR054483">
    <property type="entry name" value="DC1-like_CT"/>
</dbReference>
<dbReference type="GeneID" id="104708917"/>
<sequence length="634" mass="73291">MEAMNSVGGFIEEEIDGKTFFSYNSLTATISGEDIPLFLCPLLRVKTHSLKNPKVNSDDDGFLRFDIPRDFPSADQQVQYILGSHKHGLICKLPVVPLFWSNNKEPNGDDFCCTACKISNLGTSYYFCLTCENQFHKECVESPLEIKHPSYPFQSLQFYSSPFALVNCICCDISFQDMIYHSPTYKLSMHPVCAMKPVPFVIDHTKRHPHPLTFFPRQAFLPCNVCGLIKEPILTYVCVRCDFVVHQDCVYFPHVIKICRHHHRISFTSSLPSGKWNCGVCRREVVNHYGAYSCNKCGDYFVHTRCALRKDVWDGEDLEEVPEEPEVYVEPYETIADGMILHFSHDHHHLRLEVSTRVYDESKFCQACILPIYEGTYYSCIDQCEFILHEACANAPRKKQHALHPHPLTLEVVSKGYDYYRGENYFDCRACRRDSCGFVYDNQGFTLDLRCASVSEPFEYQGHEHPLFLALKPDEEKASICQICQEDGDGNNYIRKLNCIECKYIICFRCATLPYKAKYKHDKHFLTFREGKKGSNQIDWCEVCERKVVYSRKGGFYACGDCCTTLHVDCLLGGDPYMLKPGHIVMTYRSDIHILPNNTMTRPFCHRHKEDRCPHKVVFKWHDMTFCSYSCSMK</sequence>
<evidence type="ECO:0000313" key="7">
    <source>
        <dbReference type="Proteomes" id="UP000694864"/>
    </source>
</evidence>
<reference evidence="7" key="1">
    <citation type="journal article" date="2014" name="Nat. Commun.">
        <title>The emerging biofuel crop Camelina sativa retains a highly undifferentiated hexaploid genome structure.</title>
        <authorList>
            <person name="Kagale S."/>
            <person name="Koh C."/>
            <person name="Nixon J."/>
            <person name="Bollina V."/>
            <person name="Clarke W.E."/>
            <person name="Tuteja R."/>
            <person name="Spillane C."/>
            <person name="Robinson S.J."/>
            <person name="Links M.G."/>
            <person name="Clarke C."/>
            <person name="Higgins E.E."/>
            <person name="Huebert T."/>
            <person name="Sharpe A.G."/>
            <person name="Parkin I.A."/>
        </authorList>
    </citation>
    <scope>NUCLEOTIDE SEQUENCE [LARGE SCALE GENOMIC DNA]</scope>
    <source>
        <strain evidence="7">cv. DH55</strain>
    </source>
</reference>
<feature type="domain" description="RanBP2-type" evidence="6">
    <location>
        <begin position="219"/>
        <end position="244"/>
    </location>
</feature>
<evidence type="ECO:0000259" key="6">
    <source>
        <dbReference type="SMART" id="SM00547"/>
    </source>
</evidence>
<dbReference type="InterPro" id="IPR001965">
    <property type="entry name" value="Znf_PHD"/>
</dbReference>
<feature type="domain" description="Zinc finger PHD-type" evidence="5">
    <location>
        <begin position="112"/>
        <end position="172"/>
    </location>
</feature>
<keyword evidence="3" id="KW-0863">Zinc-finger</keyword>
<accession>A0ABM1QCY2</accession>
<dbReference type="SUPFAM" id="SSF57889">
    <property type="entry name" value="Cysteine-rich domain"/>
    <property type="match status" value="5"/>
</dbReference>